<dbReference type="PANTHER" id="PTHR43585">
    <property type="entry name" value="FUMIPYRROLE BIOSYNTHESIS PROTEIN C"/>
    <property type="match status" value="1"/>
</dbReference>
<keyword evidence="7" id="KW-1185">Reference proteome</keyword>
<comment type="caution">
    <text evidence="6">The sequence shown here is derived from an EMBL/GenBank/DDBJ whole genome shotgun (WGS) entry which is preliminary data.</text>
</comment>
<dbReference type="NCBIfam" id="NF005543">
    <property type="entry name" value="PRK07206.1"/>
    <property type="match status" value="1"/>
</dbReference>
<keyword evidence="2 4" id="KW-0547">Nucleotide-binding</keyword>
<reference evidence="6 7" key="2">
    <citation type="submission" date="2023-11" db="EMBL/GenBank/DDBJ databases">
        <authorList>
            <person name="Lara A.C."/>
            <person name="Chronakova A."/>
        </authorList>
    </citation>
    <scope>NUCLEOTIDE SEQUENCE [LARGE SCALE GENOMIC DNA]</scope>
    <source>
        <strain evidence="6 7">BCCO 10_0856</strain>
    </source>
</reference>
<evidence type="ECO:0000256" key="4">
    <source>
        <dbReference type="PROSITE-ProRule" id="PRU00409"/>
    </source>
</evidence>
<evidence type="ECO:0000256" key="1">
    <source>
        <dbReference type="ARBA" id="ARBA00022598"/>
    </source>
</evidence>
<evidence type="ECO:0000256" key="3">
    <source>
        <dbReference type="ARBA" id="ARBA00022840"/>
    </source>
</evidence>
<dbReference type="SUPFAM" id="SSF56059">
    <property type="entry name" value="Glutathione synthetase ATP-binding domain-like"/>
    <property type="match status" value="1"/>
</dbReference>
<proteinExistence type="predicted"/>
<dbReference type="RefSeq" id="WP_319966423.1">
    <property type="nucleotide sequence ID" value="NZ_JAXAVW010000010.1"/>
</dbReference>
<protein>
    <submittedName>
        <fullName evidence="6">ATP-grasp domain-containing protein</fullName>
    </submittedName>
</protein>
<keyword evidence="1" id="KW-0436">Ligase</keyword>
<feature type="domain" description="ATP-grasp" evidence="5">
    <location>
        <begin position="115"/>
        <end position="313"/>
    </location>
</feature>
<evidence type="ECO:0000313" key="7">
    <source>
        <dbReference type="Proteomes" id="UP001285521"/>
    </source>
</evidence>
<sequence>MSDKPIVAIVDAYSSARYLAPAFQERGYDCLHVRSVADPNPAYARSYRPGDFVAEIVHEGDVEVTVKAIAQYAPVCLIPGTESGVEMADVLSEALGVRTNGTERSSARRDKHRMLETVRAAGVPTARQLLATDLDALMDWYGDAGGKVVLKPLSSAGNDGIHFCDTADEVRAAFHALIGTDSALGEENRAALAQEYLVGGEYLVNTVSLDGQHHVTDIWRMHHMSANGVHDLGASAQLLPRHGADQDALADYTFEVLDALGLRNGPAHSEVKLTPNGPRLIETAARMCGADLHLPVAAAIGSSQVEWTVDAYVEPERFLERWVSGYELVRHAGLVNMSCPAEGTLRGYPKMADLRGMDSFHDLLLNVRPGERIHRTIDDWTYPMRVYLVHETESVVLHDIMTARHLDGDGFYDVES</sequence>
<organism evidence="6 7">
    <name type="scientific">Lentzea miocenica</name>
    <dbReference type="NCBI Taxonomy" id="3095431"/>
    <lineage>
        <taxon>Bacteria</taxon>
        <taxon>Bacillati</taxon>
        <taxon>Actinomycetota</taxon>
        <taxon>Actinomycetes</taxon>
        <taxon>Pseudonocardiales</taxon>
        <taxon>Pseudonocardiaceae</taxon>
        <taxon>Lentzea</taxon>
    </lineage>
</organism>
<accession>A0ABU4SZU7</accession>
<reference evidence="6 7" key="1">
    <citation type="submission" date="2023-11" db="EMBL/GenBank/DDBJ databases">
        <title>Lentzea sokolovensis, sp. nov., Lentzea kristufkii, sp. nov., and Lentzea miocenensis, sp. nov., rare actinobacteria from Sokolov Coal Basin, Miocene lacustrine sediment, Czech Republic.</title>
        <authorList>
            <person name="Lara A."/>
            <person name="Kotroba L."/>
            <person name="Nouioui I."/>
            <person name="Neumann-Schaal M."/>
            <person name="Mast Y."/>
            <person name="Chronakova A."/>
        </authorList>
    </citation>
    <scope>NUCLEOTIDE SEQUENCE [LARGE SCALE GENOMIC DNA]</scope>
    <source>
        <strain evidence="6 7">BCCO 10_0856</strain>
    </source>
</reference>
<evidence type="ECO:0000313" key="6">
    <source>
        <dbReference type="EMBL" id="MDX8031360.1"/>
    </source>
</evidence>
<dbReference type="InterPro" id="IPR011761">
    <property type="entry name" value="ATP-grasp"/>
</dbReference>
<keyword evidence="3 4" id="KW-0067">ATP-binding</keyword>
<evidence type="ECO:0000259" key="5">
    <source>
        <dbReference type="PROSITE" id="PS50975"/>
    </source>
</evidence>
<name>A0ABU4SZU7_9PSEU</name>
<evidence type="ECO:0000256" key="2">
    <source>
        <dbReference type="ARBA" id="ARBA00022741"/>
    </source>
</evidence>
<dbReference type="EMBL" id="JAXAVW010000010">
    <property type="protein sequence ID" value="MDX8031360.1"/>
    <property type="molecule type" value="Genomic_DNA"/>
</dbReference>
<dbReference type="Proteomes" id="UP001285521">
    <property type="component" value="Unassembled WGS sequence"/>
</dbReference>
<gene>
    <name evidence="6" type="ORF">SK803_14120</name>
</gene>
<dbReference type="PROSITE" id="PS50975">
    <property type="entry name" value="ATP_GRASP"/>
    <property type="match status" value="1"/>
</dbReference>
<dbReference type="InterPro" id="IPR052032">
    <property type="entry name" value="ATP-dep_AA_Ligase"/>
</dbReference>
<dbReference type="Gene3D" id="3.30.470.20">
    <property type="entry name" value="ATP-grasp fold, B domain"/>
    <property type="match status" value="1"/>
</dbReference>
<dbReference type="PANTHER" id="PTHR43585:SF2">
    <property type="entry name" value="ATP-GRASP ENZYME FSQD"/>
    <property type="match status" value="1"/>
</dbReference>
<dbReference type="Pfam" id="PF13535">
    <property type="entry name" value="ATP-grasp_4"/>
    <property type="match status" value="1"/>
</dbReference>